<dbReference type="AlphaFoldDB" id="A0A6C0F7J1"/>
<feature type="transmembrane region" description="Helical" evidence="2">
    <location>
        <begin position="189"/>
        <end position="209"/>
    </location>
</feature>
<evidence type="ECO:0000313" key="3">
    <source>
        <dbReference type="EMBL" id="QHT35870.1"/>
    </source>
</evidence>
<protein>
    <recommendedName>
        <fullName evidence="4">Transmembrane protein</fullName>
    </recommendedName>
</protein>
<reference evidence="3" key="1">
    <citation type="journal article" date="2020" name="Nature">
        <title>Giant virus diversity and host interactions through global metagenomics.</title>
        <authorList>
            <person name="Schulz F."/>
            <person name="Roux S."/>
            <person name="Paez-Espino D."/>
            <person name="Jungbluth S."/>
            <person name="Walsh D.A."/>
            <person name="Denef V.J."/>
            <person name="McMahon K.D."/>
            <person name="Konstantinidis K.T."/>
            <person name="Eloe-Fadrosh E.A."/>
            <person name="Kyrpides N.C."/>
            <person name="Woyke T."/>
        </authorList>
    </citation>
    <scope>NUCLEOTIDE SEQUENCE</scope>
    <source>
        <strain evidence="3">GVMAG-M-3300009182-46</strain>
    </source>
</reference>
<organism evidence="3">
    <name type="scientific">viral metagenome</name>
    <dbReference type="NCBI Taxonomy" id="1070528"/>
    <lineage>
        <taxon>unclassified sequences</taxon>
        <taxon>metagenomes</taxon>
        <taxon>organismal metagenomes</taxon>
    </lineage>
</organism>
<accession>A0A6C0F7J1</accession>
<name>A0A6C0F7J1_9ZZZZ</name>
<feature type="region of interest" description="Disordered" evidence="1">
    <location>
        <begin position="71"/>
        <end position="97"/>
    </location>
</feature>
<evidence type="ECO:0000256" key="2">
    <source>
        <dbReference type="SAM" id="Phobius"/>
    </source>
</evidence>
<keyword evidence="2" id="KW-0472">Membrane</keyword>
<dbReference type="EMBL" id="MN739027">
    <property type="protein sequence ID" value="QHT35870.1"/>
    <property type="molecule type" value="Genomic_DNA"/>
</dbReference>
<sequence length="476" mass="55530">MAENIILELQNQEQEQEQSIHDDNTENERLKLMKIGFNAIKRNVNTEKRQARDPPTNKKSTLEKMVIENSKYGDSGSELSDSYTETSFNTSGETDDGTEDDLIHSLCEDNTDIYFLDNFSKSKSKSKLKEKNKPISYKKLNYMEVEHKIDKYYSDINHKYSSALDILASYLKGQKIIYMESKYYAEQNLNLLMMPAIMLSTAATVLASILRDYMWGAMFISAVNGIIAFLLALVNFFKLDAASEAHKISAHQYDKLQSTVEFTSGSVLLFRNTDLQKSLYKGALPEEEKKAIKTQIYNYKREMEQEMIQKLSDVEKKIAEIKETNQFIIPRVIRFRYPVIYNTNIFSIIKKIDDHRKKTITQLKNVKNEIRYINSMQKTKNTLNTEQRNQLRILFNSKHKLVREILLLKSAFSIIDQMFHKEIANAEILRQNIFCSFFCNPPELIEPQKLNEFIEDLMDPFKKHTIDIRETPININ</sequence>
<evidence type="ECO:0000256" key="1">
    <source>
        <dbReference type="SAM" id="MobiDB-lite"/>
    </source>
</evidence>
<keyword evidence="2" id="KW-1133">Transmembrane helix</keyword>
<feature type="transmembrane region" description="Helical" evidence="2">
    <location>
        <begin position="215"/>
        <end position="237"/>
    </location>
</feature>
<feature type="compositionally biased region" description="Polar residues" evidence="1">
    <location>
        <begin position="77"/>
        <end position="91"/>
    </location>
</feature>
<evidence type="ECO:0008006" key="4">
    <source>
        <dbReference type="Google" id="ProtNLM"/>
    </source>
</evidence>
<keyword evidence="2" id="KW-0812">Transmembrane</keyword>
<proteinExistence type="predicted"/>